<evidence type="ECO:0000256" key="5">
    <source>
        <dbReference type="ARBA" id="ARBA00022801"/>
    </source>
</evidence>
<dbReference type="Pfam" id="PF07927">
    <property type="entry name" value="HicA_toxin"/>
    <property type="match status" value="1"/>
</dbReference>
<organism evidence="8 9">
    <name type="scientific">Candidatus Scalindua japonica</name>
    <dbReference type="NCBI Taxonomy" id="1284222"/>
    <lineage>
        <taxon>Bacteria</taxon>
        <taxon>Pseudomonadati</taxon>
        <taxon>Planctomycetota</taxon>
        <taxon>Candidatus Brocadiia</taxon>
        <taxon>Candidatus Brocadiales</taxon>
        <taxon>Candidatus Scalinduaceae</taxon>
        <taxon>Candidatus Scalindua</taxon>
    </lineage>
</organism>
<evidence type="ECO:0000256" key="3">
    <source>
        <dbReference type="ARBA" id="ARBA00022722"/>
    </source>
</evidence>
<evidence type="ECO:0000256" key="7">
    <source>
        <dbReference type="ARBA" id="ARBA00023016"/>
    </source>
</evidence>
<dbReference type="GO" id="GO:0003729">
    <property type="term" value="F:mRNA binding"/>
    <property type="evidence" value="ECO:0007669"/>
    <property type="project" value="InterPro"/>
</dbReference>
<reference evidence="9" key="1">
    <citation type="journal article" date="2017" name="Environ. Microbiol. Rep.">
        <title>Genetic Diversity of Marine Anaerobic Ammonium-Oxidizing Bacteria as Revealed by Genomic and Proteomic Analyses of 'Candidatus Scalindua japonica'.</title>
        <authorList>
            <person name="Oshiki M."/>
            <person name="Mizuto K."/>
            <person name="Kimura Z."/>
            <person name="Kindaichi T."/>
            <person name="Satoh H."/>
            <person name="Okabe S."/>
        </authorList>
    </citation>
    <scope>NUCLEOTIDE SEQUENCE [LARGE SCALE GENOMIC DNA]</scope>
    <source>
        <strain evidence="9">husup-a2</strain>
    </source>
</reference>
<dbReference type="InterPro" id="IPR038570">
    <property type="entry name" value="HicA_sf"/>
</dbReference>
<dbReference type="GO" id="GO:0016787">
    <property type="term" value="F:hydrolase activity"/>
    <property type="evidence" value="ECO:0007669"/>
    <property type="project" value="UniProtKB-KW"/>
</dbReference>
<dbReference type="InterPro" id="IPR012933">
    <property type="entry name" value="HicA_mRNA_interferase"/>
</dbReference>
<keyword evidence="2" id="KW-1277">Toxin-antitoxin system</keyword>
<dbReference type="RefSeq" id="WP_096894640.1">
    <property type="nucleotide sequence ID" value="NZ_BAOS01000020.1"/>
</dbReference>
<dbReference type="EMBL" id="BAOS01000020">
    <property type="protein sequence ID" value="GAX61246.1"/>
    <property type="molecule type" value="Genomic_DNA"/>
</dbReference>
<keyword evidence="6" id="KW-0694">RNA-binding</keyword>
<evidence type="ECO:0000313" key="8">
    <source>
        <dbReference type="EMBL" id="GAX61246.1"/>
    </source>
</evidence>
<dbReference type="OrthoDB" id="9923997at2"/>
<evidence type="ECO:0000313" key="9">
    <source>
        <dbReference type="Proteomes" id="UP000218542"/>
    </source>
</evidence>
<keyword evidence="3" id="KW-0540">Nuclease</keyword>
<evidence type="ECO:0000256" key="6">
    <source>
        <dbReference type="ARBA" id="ARBA00022884"/>
    </source>
</evidence>
<keyword evidence="8" id="KW-0449">Lipoprotein</keyword>
<keyword evidence="9" id="KW-1185">Reference proteome</keyword>
<sequence>MASYTYNQFTLVLKQLGFEKVRSKKHETWRKTLSNGAILRVRISHKHGSDIPQWLFHEMLRQAGIDKDKIIRILDLA</sequence>
<keyword evidence="4" id="KW-0255">Endonuclease</keyword>
<evidence type="ECO:0000256" key="1">
    <source>
        <dbReference type="ARBA" id="ARBA00006620"/>
    </source>
</evidence>
<keyword evidence="7" id="KW-0346">Stress response</keyword>
<comment type="similarity">
    <text evidence="1">Belongs to the HicA mRNA interferase family.</text>
</comment>
<comment type="caution">
    <text evidence="8">The sequence shown here is derived from an EMBL/GenBank/DDBJ whole genome shotgun (WGS) entry which is preliminary data.</text>
</comment>
<keyword evidence="5" id="KW-0378">Hydrolase</keyword>
<evidence type="ECO:0000256" key="4">
    <source>
        <dbReference type="ARBA" id="ARBA00022759"/>
    </source>
</evidence>
<dbReference type="GO" id="GO:0004519">
    <property type="term" value="F:endonuclease activity"/>
    <property type="evidence" value="ECO:0007669"/>
    <property type="project" value="UniProtKB-KW"/>
</dbReference>
<accession>A0A286TZF1</accession>
<dbReference type="Proteomes" id="UP000218542">
    <property type="component" value="Unassembled WGS sequence"/>
</dbReference>
<dbReference type="Gene3D" id="3.30.920.30">
    <property type="entry name" value="Hypothetical protein"/>
    <property type="match status" value="1"/>
</dbReference>
<evidence type="ECO:0000256" key="2">
    <source>
        <dbReference type="ARBA" id="ARBA00022649"/>
    </source>
</evidence>
<name>A0A286TZF1_9BACT</name>
<dbReference type="SUPFAM" id="SSF54786">
    <property type="entry name" value="YcfA/nrd intein domain"/>
    <property type="match status" value="1"/>
</dbReference>
<proteinExistence type="inferred from homology"/>
<gene>
    <name evidence="8" type="ORF">SCALIN_C20_0023</name>
</gene>
<protein>
    <submittedName>
        <fullName evidence="8">Periplasmic or secreted lipoprotein</fullName>
    </submittedName>
</protein>
<dbReference type="AlphaFoldDB" id="A0A286TZF1"/>